<evidence type="ECO:0000256" key="1">
    <source>
        <dbReference type="SAM" id="Phobius"/>
    </source>
</evidence>
<organism evidence="2 3">
    <name type="scientific">Candidatus Kaiserbacteria bacterium RIFCSPHIGHO2_01_FULL_48_10</name>
    <dbReference type="NCBI Taxonomy" id="1798476"/>
    <lineage>
        <taxon>Bacteria</taxon>
        <taxon>Candidatus Kaiseribacteriota</taxon>
    </lineage>
</organism>
<sequence>MGEVLPFKRERENLSATGVSANLAQEKKQTFRSALLNSVLLNVPALVRANRGEKPGIFTIKNAAADVFAGTAWYLVAGPAAVVTGAAIGGAALVRYNQKKAA</sequence>
<keyword evidence="1" id="KW-0812">Transmembrane</keyword>
<protein>
    <submittedName>
        <fullName evidence="2">Uncharacterized protein</fullName>
    </submittedName>
</protein>
<dbReference type="Proteomes" id="UP000178249">
    <property type="component" value="Unassembled WGS sequence"/>
</dbReference>
<accession>A0A1F6C3N1</accession>
<dbReference type="AlphaFoldDB" id="A0A1F6C3N1"/>
<evidence type="ECO:0000313" key="2">
    <source>
        <dbReference type="EMBL" id="OGG43785.1"/>
    </source>
</evidence>
<keyword evidence="1" id="KW-1133">Transmembrane helix</keyword>
<name>A0A1F6C3N1_9BACT</name>
<keyword evidence="1" id="KW-0472">Membrane</keyword>
<feature type="transmembrane region" description="Helical" evidence="1">
    <location>
        <begin position="72"/>
        <end position="94"/>
    </location>
</feature>
<proteinExistence type="predicted"/>
<reference evidence="2 3" key="1">
    <citation type="journal article" date="2016" name="Nat. Commun.">
        <title>Thousands of microbial genomes shed light on interconnected biogeochemical processes in an aquifer system.</title>
        <authorList>
            <person name="Anantharaman K."/>
            <person name="Brown C.T."/>
            <person name="Hug L.A."/>
            <person name="Sharon I."/>
            <person name="Castelle C.J."/>
            <person name="Probst A.J."/>
            <person name="Thomas B.C."/>
            <person name="Singh A."/>
            <person name="Wilkins M.J."/>
            <person name="Karaoz U."/>
            <person name="Brodie E.L."/>
            <person name="Williams K.H."/>
            <person name="Hubbard S.S."/>
            <person name="Banfield J.F."/>
        </authorList>
    </citation>
    <scope>NUCLEOTIDE SEQUENCE [LARGE SCALE GENOMIC DNA]</scope>
</reference>
<comment type="caution">
    <text evidence="2">The sequence shown here is derived from an EMBL/GenBank/DDBJ whole genome shotgun (WGS) entry which is preliminary data.</text>
</comment>
<evidence type="ECO:0000313" key="3">
    <source>
        <dbReference type="Proteomes" id="UP000178249"/>
    </source>
</evidence>
<gene>
    <name evidence="2" type="ORF">A2841_02605</name>
</gene>
<dbReference type="EMBL" id="MFKP01000031">
    <property type="protein sequence ID" value="OGG43785.1"/>
    <property type="molecule type" value="Genomic_DNA"/>
</dbReference>